<proteinExistence type="predicted"/>
<evidence type="ECO:0000313" key="2">
    <source>
        <dbReference type="Proteomes" id="UP001057520"/>
    </source>
</evidence>
<protein>
    <submittedName>
        <fullName evidence="1">Uncharacterized protein</fullName>
    </submittedName>
</protein>
<organism evidence="1 2">
    <name type="scientific">Caulobacter segnis</name>
    <dbReference type="NCBI Taxonomy" id="88688"/>
    <lineage>
        <taxon>Bacteria</taxon>
        <taxon>Pseudomonadati</taxon>
        <taxon>Pseudomonadota</taxon>
        <taxon>Alphaproteobacteria</taxon>
        <taxon>Caulobacterales</taxon>
        <taxon>Caulobacteraceae</taxon>
        <taxon>Caulobacter</taxon>
    </lineage>
</organism>
<sequence length="158" mass="18533">MKRDPWLHELFERRPPCGFVIIPGAVDGVDGKRVFWNAASLWNFYRIRPLWNDGLAVLVLPGSFTYEPEVDWWRWHELPRARALWPDYVPLTPRPDGDYDLMRAVMRWAQWRLSEAHARLARNGRQVDAMQAGLEQRIGKLAERIDAFEARSKHRSAA</sequence>
<name>A0ABY4ZX95_9CAUL</name>
<keyword evidence="2" id="KW-1185">Reference proteome</keyword>
<evidence type="ECO:0000313" key="1">
    <source>
        <dbReference type="EMBL" id="USQ97264.1"/>
    </source>
</evidence>
<dbReference type="EMBL" id="CP096040">
    <property type="protein sequence ID" value="USQ97264.1"/>
    <property type="molecule type" value="Genomic_DNA"/>
</dbReference>
<reference evidence="1 2" key="1">
    <citation type="submission" date="2022-04" db="EMBL/GenBank/DDBJ databases">
        <title>Genome sequence of soybean root-associated Caulobacter segnis RL271.</title>
        <authorList>
            <person name="Longley R."/>
            <person name="Bonito G."/>
            <person name="Trigodet F."/>
            <person name="Crosson S."/>
            <person name="Fiebig A."/>
        </authorList>
    </citation>
    <scope>NUCLEOTIDE SEQUENCE [LARGE SCALE GENOMIC DNA]</scope>
    <source>
        <strain evidence="1 2">RL271</strain>
    </source>
</reference>
<dbReference type="Proteomes" id="UP001057520">
    <property type="component" value="Chromosome"/>
</dbReference>
<accession>A0ABY4ZX95</accession>
<gene>
    <name evidence="1" type="ORF">MZV50_06895</name>
</gene>